<protein>
    <recommendedName>
        <fullName evidence="4">Zinc/iron permease</fullName>
    </recommendedName>
</protein>
<feature type="transmembrane region" description="Helical" evidence="1">
    <location>
        <begin position="171"/>
        <end position="188"/>
    </location>
</feature>
<evidence type="ECO:0000256" key="1">
    <source>
        <dbReference type="SAM" id="Phobius"/>
    </source>
</evidence>
<dbReference type="STRING" id="65393.PCC7424_4121"/>
<feature type="transmembrane region" description="Helical" evidence="1">
    <location>
        <begin position="224"/>
        <end position="240"/>
    </location>
</feature>
<dbReference type="OrthoDB" id="21325at2"/>
<keyword evidence="3" id="KW-1185">Reference proteome</keyword>
<keyword evidence="1" id="KW-0472">Membrane</keyword>
<reference evidence="3" key="1">
    <citation type="journal article" date="2011" name="MBio">
        <title>Novel metabolic attributes of the genus Cyanothece, comprising a group of unicellular nitrogen-fixing Cyanobacteria.</title>
        <authorList>
            <person name="Bandyopadhyay A."/>
            <person name="Elvitigala T."/>
            <person name="Welsh E."/>
            <person name="Stockel J."/>
            <person name="Liberton M."/>
            <person name="Min H."/>
            <person name="Sherman L.A."/>
            <person name="Pakrasi H.B."/>
        </authorList>
    </citation>
    <scope>NUCLEOTIDE SEQUENCE [LARGE SCALE GENOMIC DNA]</scope>
    <source>
        <strain evidence="3">PCC 7424</strain>
    </source>
</reference>
<gene>
    <name evidence="2" type="ordered locus">PCC7424_4121</name>
</gene>
<evidence type="ECO:0000313" key="3">
    <source>
        <dbReference type="Proteomes" id="UP000002384"/>
    </source>
</evidence>
<feature type="transmembrane region" description="Helical" evidence="1">
    <location>
        <begin position="137"/>
        <end position="159"/>
    </location>
</feature>
<accession>B7KLC0</accession>
<dbReference type="EMBL" id="CP001291">
    <property type="protein sequence ID" value="ACK72492.1"/>
    <property type="molecule type" value="Genomic_DNA"/>
</dbReference>
<feature type="transmembrane region" description="Helical" evidence="1">
    <location>
        <begin position="71"/>
        <end position="91"/>
    </location>
</feature>
<evidence type="ECO:0008006" key="4">
    <source>
        <dbReference type="Google" id="ProtNLM"/>
    </source>
</evidence>
<dbReference type="RefSeq" id="WP_015956077.1">
    <property type="nucleotide sequence ID" value="NC_011729.1"/>
</dbReference>
<feature type="transmembrane region" description="Helical" evidence="1">
    <location>
        <begin position="112"/>
        <end position="131"/>
    </location>
</feature>
<organism evidence="2 3">
    <name type="scientific">Gloeothece citriformis (strain PCC 7424)</name>
    <name type="common">Cyanothece sp. (strain PCC 7424)</name>
    <dbReference type="NCBI Taxonomy" id="65393"/>
    <lineage>
        <taxon>Bacteria</taxon>
        <taxon>Bacillati</taxon>
        <taxon>Cyanobacteriota</taxon>
        <taxon>Cyanophyceae</taxon>
        <taxon>Oscillatoriophycideae</taxon>
        <taxon>Chroococcales</taxon>
        <taxon>Aphanothecaceae</taxon>
        <taxon>Gloeothece</taxon>
        <taxon>Gloeothece citriformis</taxon>
    </lineage>
</organism>
<name>B7KLC0_GLOC7</name>
<keyword evidence="1" id="KW-1133">Transmembrane helix</keyword>
<dbReference type="eggNOG" id="ENOG502Z7VW">
    <property type="taxonomic scope" value="Bacteria"/>
</dbReference>
<proteinExistence type="predicted"/>
<dbReference type="KEGG" id="cyc:PCC7424_4121"/>
<evidence type="ECO:0000313" key="2">
    <source>
        <dbReference type="EMBL" id="ACK72492.1"/>
    </source>
</evidence>
<feature type="transmembrane region" description="Helical" evidence="1">
    <location>
        <begin position="33"/>
        <end position="51"/>
    </location>
</feature>
<dbReference type="Proteomes" id="UP000002384">
    <property type="component" value="Chromosome"/>
</dbReference>
<sequence length="241" mass="27329">MPFVTSLFAVGLALIHLYCGKLRFLDEIPRSRWLSIAGGVSVAYVFVHILPDLSDRQTHLSDLKVLSFIEYHVYLMALLGLIVFYGLEKLVKSSRKPEKEIGKETTTNIKIYWLHITSFALYNGLIGYLLVHRETTGLESLIFFFVAMSLHFLVNDYGLRQDHRNTYHKSGRWILAGSIILGWIIGTGTKISEAGLSVFFSFLAGGVIFNVLKEELPEERESRFWAFFIGAIGYSVLLLSL</sequence>
<dbReference type="AlphaFoldDB" id="B7KLC0"/>
<feature type="transmembrane region" description="Helical" evidence="1">
    <location>
        <begin position="194"/>
        <end position="212"/>
    </location>
</feature>
<keyword evidence="1" id="KW-0812">Transmembrane</keyword>
<feature type="transmembrane region" description="Helical" evidence="1">
    <location>
        <begin position="6"/>
        <end position="24"/>
    </location>
</feature>
<dbReference type="HOGENOM" id="CLU_078139_1_0_3"/>